<accession>A0ABW7YWM5</accession>
<protein>
    <recommendedName>
        <fullName evidence="4">DUF4175 domain-containing protein</fullName>
    </recommendedName>
</protein>
<evidence type="ECO:0000313" key="2">
    <source>
        <dbReference type="EMBL" id="MFI6500335.1"/>
    </source>
</evidence>
<organism evidence="2 3">
    <name type="scientific">Nonomuraea typhae</name>
    <dbReference type="NCBI Taxonomy" id="2603600"/>
    <lineage>
        <taxon>Bacteria</taxon>
        <taxon>Bacillati</taxon>
        <taxon>Actinomycetota</taxon>
        <taxon>Actinomycetes</taxon>
        <taxon>Streptosporangiales</taxon>
        <taxon>Streptosporangiaceae</taxon>
        <taxon>Nonomuraea</taxon>
    </lineage>
</organism>
<dbReference type="RefSeq" id="WP_397084174.1">
    <property type="nucleotide sequence ID" value="NZ_JBITGY010000006.1"/>
</dbReference>
<keyword evidence="1" id="KW-0812">Transmembrane</keyword>
<proteinExistence type="predicted"/>
<dbReference type="Proteomes" id="UP001612741">
    <property type="component" value="Unassembled WGS sequence"/>
</dbReference>
<reference evidence="2 3" key="1">
    <citation type="submission" date="2024-10" db="EMBL/GenBank/DDBJ databases">
        <title>The Natural Products Discovery Center: Release of the First 8490 Sequenced Strains for Exploring Actinobacteria Biosynthetic Diversity.</title>
        <authorList>
            <person name="Kalkreuter E."/>
            <person name="Kautsar S.A."/>
            <person name="Yang D."/>
            <person name="Bader C.D."/>
            <person name="Teijaro C.N."/>
            <person name="Fluegel L."/>
            <person name="Davis C.M."/>
            <person name="Simpson J.R."/>
            <person name="Lauterbach L."/>
            <person name="Steele A.D."/>
            <person name="Gui C."/>
            <person name="Meng S."/>
            <person name="Li G."/>
            <person name="Viehrig K."/>
            <person name="Ye F."/>
            <person name="Su P."/>
            <person name="Kiefer A.F."/>
            <person name="Nichols A."/>
            <person name="Cepeda A.J."/>
            <person name="Yan W."/>
            <person name="Fan B."/>
            <person name="Jiang Y."/>
            <person name="Adhikari A."/>
            <person name="Zheng C.-J."/>
            <person name="Schuster L."/>
            <person name="Cowan T.M."/>
            <person name="Smanski M.J."/>
            <person name="Chevrette M.G."/>
            <person name="De Carvalho L.P.S."/>
            <person name="Shen B."/>
        </authorList>
    </citation>
    <scope>NUCLEOTIDE SEQUENCE [LARGE SCALE GENOMIC DNA]</scope>
    <source>
        <strain evidence="2 3">NPDC050545</strain>
    </source>
</reference>
<keyword evidence="1" id="KW-0472">Membrane</keyword>
<evidence type="ECO:0000256" key="1">
    <source>
        <dbReference type="SAM" id="Phobius"/>
    </source>
</evidence>
<feature type="transmembrane region" description="Helical" evidence="1">
    <location>
        <begin position="26"/>
        <end position="44"/>
    </location>
</feature>
<evidence type="ECO:0000313" key="3">
    <source>
        <dbReference type="Proteomes" id="UP001612741"/>
    </source>
</evidence>
<name>A0ABW7YWM5_9ACTN</name>
<comment type="caution">
    <text evidence="2">The sequence shown here is derived from an EMBL/GenBank/DDBJ whole genome shotgun (WGS) entry which is preliminary data.</text>
</comment>
<evidence type="ECO:0008006" key="4">
    <source>
        <dbReference type="Google" id="ProtNLM"/>
    </source>
</evidence>
<gene>
    <name evidence="2" type="ORF">ACIBG2_23345</name>
</gene>
<dbReference type="EMBL" id="JBITGY010000006">
    <property type="protein sequence ID" value="MFI6500335.1"/>
    <property type="molecule type" value="Genomic_DNA"/>
</dbReference>
<keyword evidence="1" id="KW-1133">Transmembrane helix</keyword>
<sequence>MNVTVPLVLLVGLVVLIAWRYLGLKLWHAIAALLFGFLLAATALGPEIRQIIRAALDWITGGQGSR</sequence>
<keyword evidence="3" id="KW-1185">Reference proteome</keyword>